<dbReference type="InterPro" id="IPR036271">
    <property type="entry name" value="Tet_transcr_reg_TetR-rel_C_sf"/>
</dbReference>
<dbReference type="InterPro" id="IPR001647">
    <property type="entry name" value="HTH_TetR"/>
</dbReference>
<dbReference type="Gene3D" id="1.10.10.60">
    <property type="entry name" value="Homeodomain-like"/>
    <property type="match status" value="1"/>
</dbReference>
<feature type="domain" description="HTH tetR-type" evidence="5">
    <location>
        <begin position="5"/>
        <end position="65"/>
    </location>
</feature>
<sequence>MARVGLTPDAVRDAAIAVLDADGPEALTLARVAARTGVAVPSLYNHVDGLAGLRRTVAIQVTGELADRVAEAVQGRGRDDAVSALMFAYRGYAVEHPRRYEAIPQGLVDDPDLQAAGDRILQPILAALRGYDLPDQQTLHAARCVRAAAHGFATLQAAGGFRLPEDLDASYTALIHMVTHALADWT</sequence>
<dbReference type="Gene3D" id="1.10.357.10">
    <property type="entry name" value="Tetracycline Repressor, domain 2"/>
    <property type="match status" value="1"/>
</dbReference>
<dbReference type="EMBL" id="WEGJ01000002">
    <property type="protein sequence ID" value="MQY10898.1"/>
    <property type="molecule type" value="Genomic_DNA"/>
</dbReference>
<dbReference type="SUPFAM" id="SSF48498">
    <property type="entry name" value="Tetracyclin repressor-like, C-terminal domain"/>
    <property type="match status" value="1"/>
</dbReference>
<keyword evidence="3" id="KW-0804">Transcription</keyword>
<dbReference type="RefSeq" id="WP_153450195.1">
    <property type="nucleotide sequence ID" value="NZ_WEGJ01000002.1"/>
</dbReference>
<evidence type="ECO:0000259" key="5">
    <source>
        <dbReference type="PROSITE" id="PS50977"/>
    </source>
</evidence>
<dbReference type="SUPFAM" id="SSF46689">
    <property type="entry name" value="Homeodomain-like"/>
    <property type="match status" value="1"/>
</dbReference>
<reference evidence="6 7" key="1">
    <citation type="submission" date="2019-10" db="EMBL/GenBank/DDBJ databases">
        <title>Streptomyces smaragdinus sp. nov. and Streptomyces fabii sp. nov., isolated from the gut of fungus growing-termite Macrotermes natalensis.</title>
        <authorList>
            <person name="Schwitalla J."/>
            <person name="Benndorf R."/>
            <person name="Martin K."/>
            <person name="De Beer W."/>
            <person name="Kaster A.-K."/>
            <person name="Vollmers J."/>
            <person name="Poulsen M."/>
            <person name="Beemelmanns C."/>
        </authorList>
    </citation>
    <scope>NUCLEOTIDE SEQUENCE [LARGE SCALE GENOMIC DNA]</scope>
    <source>
        <strain evidence="6 7">RB5</strain>
    </source>
</reference>
<evidence type="ECO:0000313" key="7">
    <source>
        <dbReference type="Proteomes" id="UP000466345"/>
    </source>
</evidence>
<evidence type="ECO:0000313" key="6">
    <source>
        <dbReference type="EMBL" id="MQY10898.1"/>
    </source>
</evidence>
<evidence type="ECO:0000256" key="1">
    <source>
        <dbReference type="ARBA" id="ARBA00023015"/>
    </source>
</evidence>
<evidence type="ECO:0000256" key="2">
    <source>
        <dbReference type="ARBA" id="ARBA00023125"/>
    </source>
</evidence>
<comment type="caution">
    <text evidence="6">The sequence shown here is derived from an EMBL/GenBank/DDBJ whole genome shotgun (WGS) entry which is preliminary data.</text>
</comment>
<dbReference type="InterPro" id="IPR025996">
    <property type="entry name" value="MT1864/Rv1816-like_C"/>
</dbReference>
<keyword evidence="1" id="KW-0805">Transcription regulation</keyword>
<organism evidence="6 7">
    <name type="scientific">Streptomyces smaragdinus</name>
    <dbReference type="NCBI Taxonomy" id="2585196"/>
    <lineage>
        <taxon>Bacteria</taxon>
        <taxon>Bacillati</taxon>
        <taxon>Actinomycetota</taxon>
        <taxon>Actinomycetes</taxon>
        <taxon>Kitasatosporales</taxon>
        <taxon>Streptomycetaceae</taxon>
        <taxon>Streptomyces</taxon>
    </lineage>
</organism>
<protein>
    <recommendedName>
        <fullName evidence="5">HTH tetR-type domain-containing protein</fullName>
    </recommendedName>
</protein>
<evidence type="ECO:0000256" key="3">
    <source>
        <dbReference type="ARBA" id="ARBA00023163"/>
    </source>
</evidence>
<dbReference type="AlphaFoldDB" id="A0A7K0CBU1"/>
<name>A0A7K0CBU1_9ACTN</name>
<dbReference type="OrthoDB" id="71867at2"/>
<dbReference type="PROSITE" id="PS50977">
    <property type="entry name" value="HTH_TETR_2"/>
    <property type="match status" value="1"/>
</dbReference>
<dbReference type="Pfam" id="PF13305">
    <property type="entry name" value="TetR_C_33"/>
    <property type="match status" value="1"/>
</dbReference>
<evidence type="ECO:0000256" key="4">
    <source>
        <dbReference type="PROSITE-ProRule" id="PRU00335"/>
    </source>
</evidence>
<dbReference type="Proteomes" id="UP000466345">
    <property type="component" value="Unassembled WGS sequence"/>
</dbReference>
<feature type="DNA-binding region" description="H-T-H motif" evidence="4">
    <location>
        <begin position="28"/>
        <end position="47"/>
    </location>
</feature>
<dbReference type="GO" id="GO:0003677">
    <property type="term" value="F:DNA binding"/>
    <property type="evidence" value="ECO:0007669"/>
    <property type="project" value="UniProtKB-UniRule"/>
</dbReference>
<dbReference type="InterPro" id="IPR009057">
    <property type="entry name" value="Homeodomain-like_sf"/>
</dbReference>
<gene>
    <name evidence="6" type="ORF">SRB5_10110</name>
</gene>
<accession>A0A7K0CBU1</accession>
<proteinExistence type="predicted"/>
<keyword evidence="2 4" id="KW-0238">DNA-binding</keyword>
<keyword evidence="7" id="KW-1185">Reference proteome</keyword>
<dbReference type="Pfam" id="PF00440">
    <property type="entry name" value="TetR_N"/>
    <property type="match status" value="1"/>
</dbReference>